<dbReference type="AlphaFoldDB" id="A0A4U8YN18"/>
<evidence type="ECO:0000256" key="6">
    <source>
        <dbReference type="ARBA" id="ARBA00023002"/>
    </source>
</evidence>
<comment type="cofactor">
    <cofactor evidence="1">
        <name>FAD</name>
        <dbReference type="ChEBI" id="CHEBI:57692"/>
    </cofactor>
</comment>
<keyword evidence="8" id="KW-0411">Iron-sulfur</keyword>
<sequence>MPKVVVIGGGWSGCAAAIAARNAGAQVVLLERTDLLLGCGLAGGIMRNNGRFTAAEELKYLGAPELIDLTDALSQHVGIDFPGHYHASLYDTSRVEPAVRKALKDKGVELRFVARAVGVSMEESDGEKPDRIRSVSLADGSVIHGDVFIETTGSAGSMGNCARYGNGCTMCVLRCPSFGPRVSLSHMAGCEESVGLRDGETYGSFSGSCELNKATLSPEIRQSLHDKGVAILPLEKHLVDEGILKLKACKQYAIPEFKQNLILLDTGARAKMMMPFFPLEKLRKIKGLERAMYEFSGGASNSVRFLARTHRNNALQAQGVANLFCAGEKAGLFVGHTEAMATGSLAGWNSVQQATGRPLLSLPDGLAIGDLIRHENQASTTMEGLTDRYTFSGGNYFNRMKRLDLYTTDPKAVETRVKAHGLYHVFLTAHGKKEKERHPMRA</sequence>
<dbReference type="PANTHER" id="PTHR43498:SF1">
    <property type="entry name" value="COB--COM HETERODISULFIDE REDUCTASE IRON-SULFUR SUBUNIT A"/>
    <property type="match status" value="1"/>
</dbReference>
<evidence type="ECO:0000259" key="9">
    <source>
        <dbReference type="Pfam" id="PF01134"/>
    </source>
</evidence>
<name>A0A4U8YN18_9BACT</name>
<dbReference type="Gene3D" id="3.50.50.60">
    <property type="entry name" value="FAD/NAD(P)-binding domain"/>
    <property type="match status" value="2"/>
</dbReference>
<dbReference type="InterPro" id="IPR040131">
    <property type="entry name" value="MnmG_N"/>
</dbReference>
<evidence type="ECO:0000313" key="10">
    <source>
        <dbReference type="EMBL" id="VFQ45465.1"/>
    </source>
</evidence>
<evidence type="ECO:0000256" key="5">
    <source>
        <dbReference type="ARBA" id="ARBA00022827"/>
    </source>
</evidence>
<dbReference type="SUPFAM" id="SSF51905">
    <property type="entry name" value="FAD/NAD(P)-binding domain"/>
    <property type="match status" value="1"/>
</dbReference>
<dbReference type="RefSeq" id="WP_180141998.1">
    <property type="nucleotide sequence ID" value="NZ_CAADHO010000005.1"/>
</dbReference>
<dbReference type="InterPro" id="IPR036188">
    <property type="entry name" value="FAD/NAD-bd_sf"/>
</dbReference>
<dbReference type="GO" id="GO:0046872">
    <property type="term" value="F:metal ion binding"/>
    <property type="evidence" value="ECO:0007669"/>
    <property type="project" value="UniProtKB-KW"/>
</dbReference>
<gene>
    <name evidence="10" type="ORF">MSL71_31220</name>
</gene>
<evidence type="ECO:0000256" key="8">
    <source>
        <dbReference type="ARBA" id="ARBA00023014"/>
    </source>
</evidence>
<keyword evidence="4" id="KW-0479">Metal-binding</keyword>
<dbReference type="EMBL" id="CAADHO010000005">
    <property type="protein sequence ID" value="VFQ45465.1"/>
    <property type="molecule type" value="Genomic_DNA"/>
</dbReference>
<organism evidence="10 11">
    <name type="scientific">Desulfoluna butyratoxydans</name>
    <dbReference type="NCBI Taxonomy" id="231438"/>
    <lineage>
        <taxon>Bacteria</taxon>
        <taxon>Pseudomonadati</taxon>
        <taxon>Thermodesulfobacteriota</taxon>
        <taxon>Desulfobacteria</taxon>
        <taxon>Desulfobacterales</taxon>
        <taxon>Desulfolunaceae</taxon>
        <taxon>Desulfoluna</taxon>
    </lineage>
</organism>
<feature type="domain" description="MnmG N-terminal" evidence="9">
    <location>
        <begin position="3"/>
        <end position="225"/>
    </location>
</feature>
<keyword evidence="5" id="KW-0274">FAD</keyword>
<dbReference type="GO" id="GO:0051539">
    <property type="term" value="F:4 iron, 4 sulfur cluster binding"/>
    <property type="evidence" value="ECO:0007669"/>
    <property type="project" value="UniProtKB-KW"/>
</dbReference>
<evidence type="ECO:0000256" key="2">
    <source>
        <dbReference type="ARBA" id="ARBA00022485"/>
    </source>
</evidence>
<proteinExistence type="predicted"/>
<dbReference type="PANTHER" id="PTHR43498">
    <property type="entry name" value="FERREDOXIN:COB-COM HETERODISULFIDE REDUCTASE SUBUNIT A"/>
    <property type="match status" value="1"/>
</dbReference>
<dbReference type="InterPro" id="IPR039650">
    <property type="entry name" value="HdrA-like"/>
</dbReference>
<keyword evidence="2" id="KW-0004">4Fe-4S</keyword>
<dbReference type="GO" id="GO:0016491">
    <property type="term" value="F:oxidoreductase activity"/>
    <property type="evidence" value="ECO:0007669"/>
    <property type="project" value="UniProtKB-KW"/>
</dbReference>
<accession>A0A4U8YN18</accession>
<evidence type="ECO:0000256" key="4">
    <source>
        <dbReference type="ARBA" id="ARBA00022723"/>
    </source>
</evidence>
<evidence type="ECO:0000256" key="1">
    <source>
        <dbReference type="ARBA" id="ARBA00001974"/>
    </source>
</evidence>
<evidence type="ECO:0000313" key="11">
    <source>
        <dbReference type="Proteomes" id="UP000507962"/>
    </source>
</evidence>
<reference evidence="10 11" key="1">
    <citation type="submission" date="2019-03" db="EMBL/GenBank/DDBJ databases">
        <authorList>
            <person name="Nijsse B."/>
        </authorList>
    </citation>
    <scope>NUCLEOTIDE SEQUENCE [LARGE SCALE GENOMIC DNA]</scope>
    <source>
        <strain evidence="10">Desulfoluna butyratoxydans MSL71</strain>
    </source>
</reference>
<dbReference type="Pfam" id="PF01134">
    <property type="entry name" value="GIDA"/>
    <property type="match status" value="2"/>
</dbReference>
<keyword evidence="6" id="KW-0560">Oxidoreductase</keyword>
<dbReference type="Proteomes" id="UP000507962">
    <property type="component" value="Unassembled WGS sequence"/>
</dbReference>
<keyword evidence="11" id="KW-1185">Reference proteome</keyword>
<evidence type="ECO:0000256" key="7">
    <source>
        <dbReference type="ARBA" id="ARBA00023004"/>
    </source>
</evidence>
<keyword evidence="3" id="KW-0285">Flavoprotein</keyword>
<keyword evidence="7" id="KW-0408">Iron</keyword>
<evidence type="ECO:0000256" key="3">
    <source>
        <dbReference type="ARBA" id="ARBA00022630"/>
    </source>
</evidence>
<feature type="domain" description="MnmG N-terminal" evidence="9">
    <location>
        <begin position="280"/>
        <end position="357"/>
    </location>
</feature>
<protein>
    <submittedName>
        <fullName evidence="10">Glucose inhibited division protein a</fullName>
    </submittedName>
</protein>